<dbReference type="KEGG" id="buy:D8S85_10125"/>
<evidence type="ECO:0000313" key="1">
    <source>
        <dbReference type="EMBL" id="AZS29869.1"/>
    </source>
</evidence>
<dbReference type="OrthoDB" id="1096465at2"/>
<proteinExistence type="predicted"/>
<protein>
    <submittedName>
        <fullName evidence="1">DUF4843 domain-containing protein</fullName>
    </submittedName>
</protein>
<accession>A0A3Q9INA6</accession>
<reference evidence="1 2" key="1">
    <citation type="submission" date="2018-10" db="EMBL/GenBank/DDBJ databases">
        <title>Butyricimonas faecalis sp. nov., isolated from human faeces and emended description of the genus Butyricimonas.</title>
        <authorList>
            <person name="Le Roy T."/>
            <person name="Van der Smissen P."/>
            <person name="Paquot A."/>
            <person name="Delzenne N."/>
            <person name="Muccioli G."/>
            <person name="Collet J.-F."/>
            <person name="Cani P.D."/>
        </authorList>
    </citation>
    <scope>NUCLEOTIDE SEQUENCE [LARGE SCALE GENOMIC DNA]</scope>
    <source>
        <strain evidence="1 2">H184</strain>
    </source>
</reference>
<evidence type="ECO:0000313" key="2">
    <source>
        <dbReference type="Proteomes" id="UP000270673"/>
    </source>
</evidence>
<dbReference type="EMBL" id="CP032819">
    <property type="protein sequence ID" value="AZS29869.1"/>
    <property type="molecule type" value="Genomic_DNA"/>
</dbReference>
<dbReference type="AlphaFoldDB" id="A0A3Q9INA6"/>
<dbReference type="InterPro" id="IPR032299">
    <property type="entry name" value="DUF4843"/>
</dbReference>
<dbReference type="PROSITE" id="PS51257">
    <property type="entry name" value="PROKAR_LIPOPROTEIN"/>
    <property type="match status" value="1"/>
</dbReference>
<keyword evidence="2" id="KW-1185">Reference proteome</keyword>
<organism evidence="1 2">
    <name type="scientific">Butyricimonas faecalis</name>
    <dbReference type="NCBI Taxonomy" id="2093856"/>
    <lineage>
        <taxon>Bacteria</taxon>
        <taxon>Pseudomonadati</taxon>
        <taxon>Bacteroidota</taxon>
        <taxon>Bacteroidia</taxon>
        <taxon>Bacteroidales</taxon>
        <taxon>Odoribacteraceae</taxon>
        <taxon>Butyricimonas</taxon>
    </lineage>
</organism>
<dbReference type="RefSeq" id="WP_106480593.1">
    <property type="nucleotide sequence ID" value="NZ_CP032819.1"/>
</dbReference>
<gene>
    <name evidence="1" type="ORF">D8S85_10125</name>
</gene>
<dbReference type="Pfam" id="PF16132">
    <property type="entry name" value="DUF4843"/>
    <property type="match status" value="1"/>
</dbReference>
<name>A0A3Q9INA6_9BACT</name>
<dbReference type="Proteomes" id="UP000270673">
    <property type="component" value="Chromosome"/>
</dbReference>
<sequence length="230" mass="26509">MRKIYLFLGIMLVLGACSKDAMKTYDGDNYLQFVKVVTDSSVCSFLAYPNDNELEFPVEVEVIGLPSEREQEYKISVDQEKSTATTANYRLPEKFTMKPGKVRDTCRIAFIKTEEISNVALRLYLKLEPTADFMLGQTECRSAIIYVSNVVAKPNWWTDKVTRDYLGKYSDKKYRLFIQETGKADIDSDNVEELRYYSIIFKHYLQKKKDANEMVREDDGTEMTVALVVG</sequence>